<protein>
    <recommendedName>
        <fullName evidence="1">DUF7487 domain-containing protein</fullName>
    </recommendedName>
</protein>
<dbReference type="EMBL" id="GQ918152">
    <property type="protein sequence ID" value="ADO00355.1"/>
    <property type="molecule type" value="Genomic_DNA"/>
</dbReference>
<dbReference type="KEGG" id="vg:10963734"/>
<evidence type="ECO:0000259" key="1">
    <source>
        <dbReference type="Pfam" id="PF24308"/>
    </source>
</evidence>
<accession>G0T538</accession>
<dbReference type="RefSeq" id="YP_004732795.1">
    <property type="nucleotide sequence ID" value="NC_015780.1"/>
</dbReference>
<dbReference type="Pfam" id="PF24308">
    <property type="entry name" value="DUF7487"/>
    <property type="match status" value="2"/>
</dbReference>
<dbReference type="Proteomes" id="UP000112896">
    <property type="component" value="Segment"/>
</dbReference>
<feature type="domain" description="DUF7487" evidence="1">
    <location>
        <begin position="243"/>
        <end position="396"/>
    </location>
</feature>
<evidence type="ECO:0000313" key="2">
    <source>
        <dbReference type="EMBL" id="ADO00355.1"/>
    </source>
</evidence>
<dbReference type="GeneID" id="10963734"/>
<sequence length="431" mass="51085">MDSLFEEKKNDVYNHTGHILLEKESKSNKFKYQCGNCGLKRKGSYRDLMRPNSTKFCGKCIDPGRKTLDEVIEKFEQLKFEESIPDYTIMEYITNKKVTFKCDYNHVFIMAYHDIKRGRRCPNCAPHRRAKTNLERYGTVNPFSSEKIKEKIKNTCLEKYGVSHHMKLESIRNKAVETNLQKLGVKYAFNTEETFEKIRKIHFKNYGVRFPLQSTFIQSKISQTFLKKIGTNRPMSNQPYWKNCLLDKYGVDHYSKTNEYKVKYTQTCMDRYGVDHPMKNIKIFSKVISSAFTRKPFTFPSGRVDFVLGYEPRALAELLLYYNEEDIITDLWLIPTFDYKRVSTILRPLNKKSVVSRYFPDILLPDKIIEVKSTYLYYKDKSNVNCKMKTVAKAGYYCELWVYNSKNIEFKKSYKMVNNKVEIEKWIEIEE</sequence>
<proteinExistence type="predicted"/>
<reference evidence="2 3" key="1">
    <citation type="journal article" date="2011" name="J. Virol.">
        <title>Genomic and proteomic analysis of invertebrate iridovirus type 9.</title>
        <authorList>
            <person name="Wong C.K."/>
            <person name="Young V.L."/>
            <person name="Kleffmann T."/>
            <person name="Ward V.K."/>
        </authorList>
    </citation>
    <scope>NUCLEOTIDE SEQUENCE [LARGE SCALE GENOMIC DNA]</scope>
</reference>
<feature type="domain" description="DUF7487" evidence="1">
    <location>
        <begin position="119"/>
        <end position="204"/>
    </location>
</feature>
<organismHost>
    <name type="scientific">Wiseana cervinata</name>
    <dbReference type="NCBI Taxonomy" id="107013"/>
</organismHost>
<evidence type="ECO:0000313" key="3">
    <source>
        <dbReference type="Proteomes" id="UP000112896"/>
    </source>
</evidence>
<keyword evidence="3" id="KW-1185">Reference proteome</keyword>
<name>G0T538_IRV9</name>
<organism evidence="2 3">
    <name type="scientific">Wiseana iridescent virus</name>
    <name type="common">WIV</name>
    <name type="synonym">Insect iridescent virus type 9</name>
    <dbReference type="NCBI Taxonomy" id="68347"/>
    <lineage>
        <taxon>Viruses</taxon>
        <taxon>Varidnaviria</taxon>
        <taxon>Bamfordvirae</taxon>
        <taxon>Nucleocytoviricota</taxon>
        <taxon>Megaviricetes</taxon>
        <taxon>Pimascovirales</taxon>
        <taxon>Pimascovirales incertae sedis</taxon>
        <taxon>Iridoviridae</taxon>
        <taxon>Betairidovirinae</taxon>
        <taxon>Chloriridovirus</taxon>
        <taxon>Chloriridovirus wiseana1</taxon>
        <taxon>Invertebrate iridescent virus 9</taxon>
    </lineage>
</organism>
<dbReference type="InterPro" id="IPR055910">
    <property type="entry name" value="DUF7487"/>
</dbReference>